<dbReference type="Pfam" id="PF01565">
    <property type="entry name" value="FAD_binding_4"/>
    <property type="match status" value="1"/>
</dbReference>
<dbReference type="PANTHER" id="PTHR43716">
    <property type="entry name" value="D-2-HYDROXYGLUTARATE DEHYDROGENASE, MITOCHONDRIAL"/>
    <property type="match status" value="1"/>
</dbReference>
<organism evidence="7 8">
    <name type="scientific">Chitiniphilus eburneus</name>
    <dbReference type="NCBI Taxonomy" id="2571148"/>
    <lineage>
        <taxon>Bacteria</taxon>
        <taxon>Pseudomonadati</taxon>
        <taxon>Pseudomonadota</taxon>
        <taxon>Betaproteobacteria</taxon>
        <taxon>Neisseriales</taxon>
        <taxon>Chitinibacteraceae</taxon>
        <taxon>Chitiniphilus</taxon>
    </lineage>
</organism>
<evidence type="ECO:0000256" key="1">
    <source>
        <dbReference type="ARBA" id="ARBA00001974"/>
    </source>
</evidence>
<proteinExistence type="inferred from homology"/>
<dbReference type="GO" id="GO:0022904">
    <property type="term" value="P:respiratory electron transport chain"/>
    <property type="evidence" value="ECO:0007669"/>
    <property type="project" value="TreeGrafter"/>
</dbReference>
<dbReference type="Gene3D" id="3.30.70.2190">
    <property type="match status" value="1"/>
</dbReference>
<dbReference type="InterPro" id="IPR016169">
    <property type="entry name" value="FAD-bd_PCMH_sub2"/>
</dbReference>
<keyword evidence="4" id="KW-0274">FAD</keyword>
<dbReference type="InterPro" id="IPR036318">
    <property type="entry name" value="FAD-bd_PCMH-like_sf"/>
</dbReference>
<dbReference type="InterPro" id="IPR016164">
    <property type="entry name" value="FAD-linked_Oxase-like_C"/>
</dbReference>
<dbReference type="SUPFAM" id="SSF56176">
    <property type="entry name" value="FAD-binding/transporter-associated domain-like"/>
    <property type="match status" value="1"/>
</dbReference>
<dbReference type="GO" id="GO:0071949">
    <property type="term" value="F:FAD binding"/>
    <property type="evidence" value="ECO:0007669"/>
    <property type="project" value="InterPro"/>
</dbReference>
<dbReference type="PANTHER" id="PTHR43716:SF2">
    <property type="entry name" value="BLL6224 PROTEIN"/>
    <property type="match status" value="1"/>
</dbReference>
<evidence type="ECO:0000256" key="3">
    <source>
        <dbReference type="ARBA" id="ARBA00022630"/>
    </source>
</evidence>
<evidence type="ECO:0000313" key="8">
    <source>
        <dbReference type="Proteomes" id="UP000310016"/>
    </source>
</evidence>
<dbReference type="EMBL" id="SUMF01000002">
    <property type="protein sequence ID" value="TJZ77647.1"/>
    <property type="molecule type" value="Genomic_DNA"/>
</dbReference>
<protein>
    <submittedName>
        <fullName evidence="7">FAD-binding oxidoreductase</fullName>
    </submittedName>
</protein>
<dbReference type="InterPro" id="IPR016166">
    <property type="entry name" value="FAD-bd_PCMH"/>
</dbReference>
<dbReference type="FunFam" id="1.10.45.10:FF:000001">
    <property type="entry name" value="D-lactate dehydrogenase mitochondrial"/>
    <property type="match status" value="1"/>
</dbReference>
<comment type="similarity">
    <text evidence="2">Belongs to the FAD-binding oxidoreductase/transferase type 4 family.</text>
</comment>
<dbReference type="InterPro" id="IPR016171">
    <property type="entry name" value="Vanillyl_alc_oxidase_C-sub2"/>
</dbReference>
<evidence type="ECO:0000256" key="4">
    <source>
        <dbReference type="ARBA" id="ARBA00022827"/>
    </source>
</evidence>
<comment type="caution">
    <text evidence="7">The sequence shown here is derived from an EMBL/GenBank/DDBJ whole genome shotgun (WGS) entry which is preliminary data.</text>
</comment>
<accession>A0A4U0Q8P1</accession>
<dbReference type="Proteomes" id="UP000310016">
    <property type="component" value="Unassembled WGS sequence"/>
</dbReference>
<dbReference type="Gene3D" id="3.30.70.2740">
    <property type="match status" value="1"/>
</dbReference>
<reference evidence="7 8" key="1">
    <citation type="submission" date="2019-04" db="EMBL/GenBank/DDBJ databases">
        <title>Chitiniphilus eburnea sp. nov., a novel chitinolytic bacterium isolated from aquaculture sludge.</title>
        <authorList>
            <person name="Sheng M."/>
        </authorList>
    </citation>
    <scope>NUCLEOTIDE SEQUENCE [LARGE SCALE GENOMIC DNA]</scope>
    <source>
        <strain evidence="7 8">HX-2-15</strain>
    </source>
</reference>
<dbReference type="AlphaFoldDB" id="A0A4U0Q8P1"/>
<dbReference type="Gene3D" id="3.30.43.10">
    <property type="entry name" value="Uridine Diphospho-n-acetylenolpyruvylglucosamine Reductase, domain 2"/>
    <property type="match status" value="1"/>
</dbReference>
<dbReference type="Gene3D" id="1.10.45.10">
    <property type="entry name" value="Vanillyl-alcohol Oxidase, Chain A, domain 4"/>
    <property type="match status" value="1"/>
</dbReference>
<feature type="domain" description="FAD-binding PCMH-type" evidence="6">
    <location>
        <begin position="34"/>
        <end position="215"/>
    </location>
</feature>
<dbReference type="Pfam" id="PF02913">
    <property type="entry name" value="FAD-oxidase_C"/>
    <property type="match status" value="1"/>
</dbReference>
<name>A0A4U0Q8P1_9NEIS</name>
<evidence type="ECO:0000256" key="2">
    <source>
        <dbReference type="ARBA" id="ARBA00008000"/>
    </source>
</evidence>
<gene>
    <name evidence="7" type="ORF">FAZ21_04810</name>
</gene>
<sequence length="465" mass="49740">MNEFLSSLTTLLGDGGVLVGRDIDGYLLDQRRRWQGAALAVARPRTTGDVAAAVRLCAEHGVSIVPQGGNTSLCGAATPDTTGRQLVISFERMNHIVEVDAANDTVTVEAGATIAEVQAAARAANRLFPAEWAASASARVGGALGTNAGGVNVLHYGNMRELTLGLEVVLADGSVWNGLRGLRKDNTGYDLKHLFIGAEGTLGLITRAVLRLYPVLSARATALVTVTDPAASVALLRGLQAAIGDRVTSFELISRRCWELLAEHCPELPHPHAQPPQWCVLVEVSDAGDSDALLERLAEALMALDFDDALVAQSEQDAQAFWALRESIPEAQRRRGVSIKHDVAVPISAIPAFLTEAEAALKAEFPTADIVAFGHVGDGNLHYNVFLDDKTNAVYADEPAINHVIYRLVASLHGTLSAEHGIGVLKRDELAHYRDPLELTLMHAVKRALDPRNLMNPGKVIQAED</sequence>
<dbReference type="OrthoDB" id="8522822at2"/>
<evidence type="ECO:0000256" key="5">
    <source>
        <dbReference type="ARBA" id="ARBA00023002"/>
    </source>
</evidence>
<dbReference type="InterPro" id="IPR006094">
    <property type="entry name" value="Oxid_FAD_bind_N"/>
</dbReference>
<keyword evidence="3" id="KW-0285">Flavoprotein</keyword>
<keyword evidence="5" id="KW-0560">Oxidoreductase</keyword>
<evidence type="ECO:0000259" key="6">
    <source>
        <dbReference type="PROSITE" id="PS51387"/>
    </source>
</evidence>
<comment type="cofactor">
    <cofactor evidence="1">
        <name>FAD</name>
        <dbReference type="ChEBI" id="CHEBI:57692"/>
    </cofactor>
</comment>
<dbReference type="PROSITE" id="PS51387">
    <property type="entry name" value="FAD_PCMH"/>
    <property type="match status" value="1"/>
</dbReference>
<dbReference type="Gene3D" id="3.30.465.10">
    <property type="match status" value="1"/>
</dbReference>
<evidence type="ECO:0000313" key="7">
    <source>
        <dbReference type="EMBL" id="TJZ77647.1"/>
    </source>
</evidence>
<dbReference type="RefSeq" id="WP_136772121.1">
    <property type="nucleotide sequence ID" value="NZ_SUMF01000002.1"/>
</dbReference>
<dbReference type="InterPro" id="IPR051264">
    <property type="entry name" value="FAD-oxidored/transferase_4"/>
</dbReference>
<dbReference type="SUPFAM" id="SSF55103">
    <property type="entry name" value="FAD-linked oxidases, C-terminal domain"/>
    <property type="match status" value="1"/>
</dbReference>
<dbReference type="InterPro" id="IPR004113">
    <property type="entry name" value="FAD-bd_oxidored_4_C"/>
</dbReference>
<dbReference type="GO" id="GO:0016491">
    <property type="term" value="F:oxidoreductase activity"/>
    <property type="evidence" value="ECO:0007669"/>
    <property type="project" value="UniProtKB-KW"/>
</dbReference>
<dbReference type="InterPro" id="IPR016167">
    <property type="entry name" value="FAD-bd_PCMH_sub1"/>
</dbReference>
<keyword evidence="8" id="KW-1185">Reference proteome</keyword>
<dbReference type="FunFam" id="3.30.70.2740:FF:000001">
    <property type="entry name" value="D-lactate dehydrogenase mitochondrial"/>
    <property type="match status" value="1"/>
</dbReference>